<reference evidence="2 3" key="1">
    <citation type="journal article" date="2015" name="Genome Announc.">
        <title>Draft Genome Sequences of Marine Isolates of Thalassomonas viridans and Thalassomonas actiniarum.</title>
        <authorList>
            <person name="Olonade I."/>
            <person name="van Zyl L.J."/>
            <person name="Trindade M."/>
        </authorList>
    </citation>
    <scope>NUCLEOTIDE SEQUENCE [LARGE SCALE GENOMIC DNA]</scope>
    <source>
        <strain evidence="2 3">A5K-106</strain>
    </source>
</reference>
<dbReference type="InterPro" id="IPR027623">
    <property type="entry name" value="AmmeMemoSam_A"/>
</dbReference>
<sequence length="190" mass="21467">MPALSSIELNSDEKSQLKALIWQVLRQGVKERLFFCPPEPESDALKQVAASFVTLYVNDQLRGCIGTTTAKDPLWRDACRHGFSCAFEDYRFDSLTEEELADARFEISILSPTVPMTNTGEQALIDQLKVGIDGLVLREKHLHAVFLPSVWQKLPTAEAFVRALKEKGGWSADYWSSSIQISRFHSFICR</sequence>
<dbReference type="NCBIfam" id="TIGR04335">
    <property type="entry name" value="AmmeMemoSam_A"/>
    <property type="match status" value="1"/>
</dbReference>
<dbReference type="SUPFAM" id="SSF143447">
    <property type="entry name" value="AMMECR1-like"/>
    <property type="match status" value="1"/>
</dbReference>
<dbReference type="PROSITE" id="PS51112">
    <property type="entry name" value="AMMECR1"/>
    <property type="match status" value="1"/>
</dbReference>
<dbReference type="InterPro" id="IPR036071">
    <property type="entry name" value="AMMECR1_dom_sf"/>
</dbReference>
<evidence type="ECO:0000313" key="3">
    <source>
        <dbReference type="Proteomes" id="UP000032568"/>
    </source>
</evidence>
<dbReference type="Pfam" id="PF01871">
    <property type="entry name" value="AMMECR1"/>
    <property type="match status" value="1"/>
</dbReference>
<dbReference type="Proteomes" id="UP000032568">
    <property type="component" value="Chromosome pTact"/>
</dbReference>
<dbReference type="RefSeq" id="WP_044835700.1">
    <property type="nucleotide sequence ID" value="NZ_CP059736.1"/>
</dbReference>
<name>A0AAF0C4A8_9GAMM</name>
<dbReference type="InterPro" id="IPR002733">
    <property type="entry name" value="AMMECR1_domain"/>
</dbReference>
<dbReference type="InterPro" id="IPR027485">
    <property type="entry name" value="AMMECR1_N"/>
</dbReference>
<dbReference type="AlphaFoldDB" id="A0AAF0C4A8"/>
<dbReference type="PANTHER" id="PTHR13016">
    <property type="entry name" value="AMMECR1 HOMOLOG"/>
    <property type="match status" value="1"/>
</dbReference>
<gene>
    <name evidence="2" type="primary">amrA</name>
    <name evidence="2" type="ORF">SG35_030405</name>
</gene>
<dbReference type="KEGG" id="tact:SG35_030405"/>
<keyword evidence="3" id="KW-1185">Reference proteome</keyword>
<dbReference type="PANTHER" id="PTHR13016:SF0">
    <property type="entry name" value="AMME SYNDROME CANDIDATE GENE 1 PROTEIN"/>
    <property type="match status" value="1"/>
</dbReference>
<reference evidence="2 3" key="2">
    <citation type="journal article" date="2022" name="Mar. Drugs">
        <title>Bioassay-Guided Fractionation Leads to the Detection of Cholic Acid Generated by the Rare Thalassomonas sp.</title>
        <authorList>
            <person name="Pheiffer F."/>
            <person name="Schneider Y.K."/>
            <person name="Hansen E.H."/>
            <person name="Andersen J.H."/>
            <person name="Isaksson J."/>
            <person name="Busche T."/>
            <person name="R C."/>
            <person name="Kalinowski J."/>
            <person name="Zyl L.V."/>
            <person name="Trindade M."/>
        </authorList>
    </citation>
    <scope>NUCLEOTIDE SEQUENCE [LARGE SCALE GENOMIC DNA]</scope>
    <source>
        <strain evidence="2 3">A5K-106</strain>
    </source>
</reference>
<proteinExistence type="predicted"/>
<organism evidence="2 3">
    <name type="scientific">Thalassomonas actiniarum</name>
    <dbReference type="NCBI Taxonomy" id="485447"/>
    <lineage>
        <taxon>Bacteria</taxon>
        <taxon>Pseudomonadati</taxon>
        <taxon>Pseudomonadota</taxon>
        <taxon>Gammaproteobacteria</taxon>
        <taxon>Alteromonadales</taxon>
        <taxon>Colwelliaceae</taxon>
        <taxon>Thalassomonas</taxon>
    </lineage>
</organism>
<accession>A0AAF0C4A8</accession>
<dbReference type="EMBL" id="CP059736">
    <property type="protein sequence ID" value="WDE02082.1"/>
    <property type="molecule type" value="Genomic_DNA"/>
</dbReference>
<feature type="domain" description="AMMECR1" evidence="1">
    <location>
        <begin position="8"/>
        <end position="190"/>
    </location>
</feature>
<dbReference type="InterPro" id="IPR023473">
    <property type="entry name" value="AMMECR1"/>
</dbReference>
<evidence type="ECO:0000313" key="2">
    <source>
        <dbReference type="EMBL" id="WDE02082.1"/>
    </source>
</evidence>
<evidence type="ECO:0000259" key="1">
    <source>
        <dbReference type="PROSITE" id="PS51112"/>
    </source>
</evidence>
<protein>
    <submittedName>
        <fullName evidence="2">AmmeMemoRadiSam system protein A</fullName>
    </submittedName>
</protein>
<dbReference type="Gene3D" id="3.30.1490.150">
    <property type="entry name" value="Hypothetical protein ph0010, domain 2"/>
    <property type="match status" value="1"/>
</dbReference>
<dbReference type="Gene3D" id="3.30.700.20">
    <property type="entry name" value="Hypothetical protein ph0010, domain 1"/>
    <property type="match status" value="1"/>
</dbReference>